<dbReference type="Proteomes" id="UP001582793">
    <property type="component" value="Unassembled WGS sequence"/>
</dbReference>
<gene>
    <name evidence="2" type="ORF">AAFH96_22555</name>
</gene>
<dbReference type="RefSeq" id="WP_375735516.1">
    <property type="nucleotide sequence ID" value="NZ_JBCGDC010000071.1"/>
</dbReference>
<dbReference type="PANTHER" id="PTHR47561:SF1">
    <property type="entry name" value="POLYSACCHARIDE DEACETYLASE FAMILY PROTEIN (AFU_ORTHOLOGUE AFUA_6G05030)"/>
    <property type="match status" value="1"/>
</dbReference>
<organism evidence="2 3">
    <name type="scientific">Polymorphospora lycopeni</name>
    <dbReference type="NCBI Taxonomy" id="3140240"/>
    <lineage>
        <taxon>Bacteria</taxon>
        <taxon>Bacillati</taxon>
        <taxon>Actinomycetota</taxon>
        <taxon>Actinomycetes</taxon>
        <taxon>Micromonosporales</taxon>
        <taxon>Micromonosporaceae</taxon>
        <taxon>Polymorphospora</taxon>
    </lineage>
</organism>
<evidence type="ECO:0000313" key="3">
    <source>
        <dbReference type="Proteomes" id="UP001582793"/>
    </source>
</evidence>
<dbReference type="Gene3D" id="3.20.20.370">
    <property type="entry name" value="Glycoside hydrolase/deacetylase"/>
    <property type="match status" value="1"/>
</dbReference>
<proteinExistence type="predicted"/>
<dbReference type="PROSITE" id="PS51677">
    <property type="entry name" value="NODB"/>
    <property type="match status" value="1"/>
</dbReference>
<evidence type="ECO:0000313" key="2">
    <source>
        <dbReference type="EMBL" id="MFB6395872.1"/>
    </source>
</evidence>
<dbReference type="InterPro" id="IPR002509">
    <property type="entry name" value="NODB_dom"/>
</dbReference>
<dbReference type="EMBL" id="JBCGDC010000071">
    <property type="protein sequence ID" value="MFB6395872.1"/>
    <property type="molecule type" value="Genomic_DNA"/>
</dbReference>
<accession>A0ABV5CV48</accession>
<evidence type="ECO:0000259" key="1">
    <source>
        <dbReference type="PROSITE" id="PS51677"/>
    </source>
</evidence>
<dbReference type="PANTHER" id="PTHR47561">
    <property type="entry name" value="POLYSACCHARIDE DEACETYLASE FAMILY PROTEIN (AFU_ORTHOLOGUE AFUA_6G05030)"/>
    <property type="match status" value="1"/>
</dbReference>
<sequence>MSRAPTVCVTVDFDGHALWLQWDSALSPTRMSRADFGGEVGMPRLLDLFATEEVLATIYVPGHTVETFPEVCRRAVAEGHEIGHHGYLHKDHTRLSEAQERAEFERAFAAYDKVLGLRPTGFRAPGGDLSTDTLRLAAEFGIGHDASGMGHDVLPYYARRGDRWTPDGPLRRGEPLDVVTLPVLSSMIDVPQMDFLIQPPISGLHGYDKILRMWLDELDWMCQTLPDGVLTLILHPSSAPRGARLRVVRDFLRHARSRGVQFRRHREVAARFRAENPFSPAAPC</sequence>
<name>A0ABV5CV48_9ACTN</name>
<keyword evidence="3" id="KW-1185">Reference proteome</keyword>
<reference evidence="2 3" key="1">
    <citation type="submission" date="2024-04" db="EMBL/GenBank/DDBJ databases">
        <title>Polymorphospora sp. isolated from Baiyangdian Lake in Xiong'an New Area.</title>
        <authorList>
            <person name="Zhang X."/>
            <person name="Liu J."/>
        </authorList>
    </citation>
    <scope>NUCLEOTIDE SEQUENCE [LARGE SCALE GENOMIC DNA]</scope>
    <source>
        <strain evidence="2 3">2-325</strain>
    </source>
</reference>
<dbReference type="InterPro" id="IPR011330">
    <property type="entry name" value="Glyco_hydro/deAcase_b/a-brl"/>
</dbReference>
<comment type="caution">
    <text evidence="2">The sequence shown here is derived from an EMBL/GenBank/DDBJ whole genome shotgun (WGS) entry which is preliminary data.</text>
</comment>
<dbReference type="Pfam" id="PF01522">
    <property type="entry name" value="Polysacc_deac_1"/>
    <property type="match status" value="1"/>
</dbReference>
<dbReference type="SUPFAM" id="SSF88713">
    <property type="entry name" value="Glycoside hydrolase/deacetylase"/>
    <property type="match status" value="1"/>
</dbReference>
<protein>
    <submittedName>
        <fullName evidence="2">Polysaccharide deacetylase family protein</fullName>
    </submittedName>
</protein>
<feature type="domain" description="NodB homology" evidence="1">
    <location>
        <begin position="28"/>
        <end position="263"/>
    </location>
</feature>